<dbReference type="InterPro" id="IPR037523">
    <property type="entry name" value="VOC_core"/>
</dbReference>
<dbReference type="Proteomes" id="UP001595833">
    <property type="component" value="Unassembled WGS sequence"/>
</dbReference>
<proteinExistence type="predicted"/>
<dbReference type="SUPFAM" id="SSF54593">
    <property type="entry name" value="Glyoxalase/Bleomycin resistance protein/Dihydroxybiphenyl dioxygenase"/>
    <property type="match status" value="2"/>
</dbReference>
<dbReference type="RefSeq" id="WP_344035170.1">
    <property type="nucleotide sequence ID" value="NZ_BAAAKE010000002.1"/>
</dbReference>
<dbReference type="Gene3D" id="3.10.180.10">
    <property type="entry name" value="2,3-Dihydroxybiphenyl 1,2-Dioxygenase, domain 1"/>
    <property type="match status" value="2"/>
</dbReference>
<dbReference type="EMBL" id="JBHSJB010000003">
    <property type="protein sequence ID" value="MFC5052658.1"/>
    <property type="molecule type" value="Genomic_DNA"/>
</dbReference>
<dbReference type="InterPro" id="IPR029068">
    <property type="entry name" value="Glyas_Bleomycin-R_OHBP_Dase"/>
</dbReference>
<comment type="caution">
    <text evidence="2">The sequence shown here is derived from an EMBL/GenBank/DDBJ whole genome shotgun (WGS) entry which is preliminary data.</text>
</comment>
<feature type="domain" description="VOC" evidence="1">
    <location>
        <begin position="131"/>
        <end position="250"/>
    </location>
</feature>
<evidence type="ECO:0000313" key="2">
    <source>
        <dbReference type="EMBL" id="MFC5052658.1"/>
    </source>
</evidence>
<name>A0ABV9XQJ1_9PSEU</name>
<protein>
    <submittedName>
        <fullName evidence="2">VOC family protein</fullName>
    </submittedName>
</protein>
<evidence type="ECO:0000259" key="1">
    <source>
        <dbReference type="PROSITE" id="PS51819"/>
    </source>
</evidence>
<sequence>MAIVPNSPALAELHHGAPCWVDLATTDLQATTDFYTGLFGWYYSDVDGRTVAVVDGLPVAELVAAAQPSAWTLYLNTPHARATADKAHALGGSVLGEPSELVTVLADPTGAVVGFRHVPSDWVFGTNGHGAYAWAELNTRDGHAADVFFQELCGFEITQIGDGQAVDYTLWAVNGNTVLGRQRMGRAFEPGTPPHWMVYFTAAPEIGADSVATRVLELGGRVTVEPYDTPFGRITVVADHSGAVFSVIDPSRAAPVTEADYAARIDDLDDLDD</sequence>
<reference evidence="3" key="1">
    <citation type="journal article" date="2019" name="Int. J. Syst. Evol. Microbiol.">
        <title>The Global Catalogue of Microorganisms (GCM) 10K type strain sequencing project: providing services to taxonomists for standard genome sequencing and annotation.</title>
        <authorList>
            <consortium name="The Broad Institute Genomics Platform"/>
            <consortium name="The Broad Institute Genome Sequencing Center for Infectious Disease"/>
            <person name="Wu L."/>
            <person name="Ma J."/>
        </authorList>
    </citation>
    <scope>NUCLEOTIDE SEQUENCE [LARGE SCALE GENOMIC DNA]</scope>
    <source>
        <strain evidence="3">KCTC 12848</strain>
    </source>
</reference>
<dbReference type="PANTHER" id="PTHR33993:SF14">
    <property type="entry name" value="GB|AAF24581.1"/>
    <property type="match status" value="1"/>
</dbReference>
<accession>A0ABV9XQJ1</accession>
<keyword evidence="3" id="KW-1185">Reference proteome</keyword>
<evidence type="ECO:0000313" key="3">
    <source>
        <dbReference type="Proteomes" id="UP001595833"/>
    </source>
</evidence>
<dbReference type="InterPro" id="IPR052164">
    <property type="entry name" value="Anthracycline_SecMetBiosynth"/>
</dbReference>
<gene>
    <name evidence="2" type="ORF">ACFPFM_02680</name>
</gene>
<dbReference type="Pfam" id="PF18029">
    <property type="entry name" value="Glyoxalase_6"/>
    <property type="match status" value="1"/>
</dbReference>
<dbReference type="InterPro" id="IPR041581">
    <property type="entry name" value="Glyoxalase_6"/>
</dbReference>
<feature type="domain" description="VOC" evidence="1">
    <location>
        <begin position="17"/>
        <end position="129"/>
    </location>
</feature>
<dbReference type="PANTHER" id="PTHR33993">
    <property type="entry name" value="GLYOXALASE-RELATED"/>
    <property type="match status" value="1"/>
</dbReference>
<dbReference type="PROSITE" id="PS51819">
    <property type="entry name" value="VOC"/>
    <property type="match status" value="2"/>
</dbReference>
<organism evidence="2 3">
    <name type="scientific">Saccharothrix xinjiangensis</name>
    <dbReference type="NCBI Taxonomy" id="204798"/>
    <lineage>
        <taxon>Bacteria</taxon>
        <taxon>Bacillati</taxon>
        <taxon>Actinomycetota</taxon>
        <taxon>Actinomycetes</taxon>
        <taxon>Pseudonocardiales</taxon>
        <taxon>Pseudonocardiaceae</taxon>
        <taxon>Saccharothrix</taxon>
    </lineage>
</organism>